<feature type="coiled-coil region" evidence="17">
    <location>
        <begin position="260"/>
        <end position="294"/>
    </location>
</feature>
<dbReference type="InterPro" id="IPR036097">
    <property type="entry name" value="HisK_dim/P_sf"/>
</dbReference>
<evidence type="ECO:0000259" key="19">
    <source>
        <dbReference type="PROSITE" id="PS50109"/>
    </source>
</evidence>
<dbReference type="PANTHER" id="PTHR45339:SF1">
    <property type="entry name" value="HYBRID SIGNAL TRANSDUCTION HISTIDINE KINASE J"/>
    <property type="match status" value="1"/>
</dbReference>
<evidence type="ECO:0000256" key="8">
    <source>
        <dbReference type="ARBA" id="ARBA00022777"/>
    </source>
</evidence>
<dbReference type="Gene3D" id="3.40.50.2300">
    <property type="match status" value="1"/>
</dbReference>
<keyword evidence="8" id="KW-0418">Kinase</keyword>
<evidence type="ECO:0000256" key="5">
    <source>
        <dbReference type="ARBA" id="ARBA00022679"/>
    </source>
</evidence>
<evidence type="ECO:0000256" key="9">
    <source>
        <dbReference type="ARBA" id="ARBA00022840"/>
    </source>
</evidence>
<keyword evidence="17" id="KW-0175">Coiled coil</keyword>
<accession>A0A7X2IJN4</accession>
<dbReference type="InterPro" id="IPR036890">
    <property type="entry name" value="HATPase_C_sf"/>
</dbReference>
<dbReference type="Proteomes" id="UP000446768">
    <property type="component" value="Unassembled WGS sequence"/>
</dbReference>
<dbReference type="SMART" id="SM00388">
    <property type="entry name" value="HisKA"/>
    <property type="match status" value="1"/>
</dbReference>
<dbReference type="CDD" id="cd16922">
    <property type="entry name" value="HATPase_EvgS-ArcB-TorS-like"/>
    <property type="match status" value="1"/>
</dbReference>
<evidence type="ECO:0000256" key="1">
    <source>
        <dbReference type="ARBA" id="ARBA00000085"/>
    </source>
</evidence>
<evidence type="ECO:0000256" key="12">
    <source>
        <dbReference type="ARBA" id="ARBA00023136"/>
    </source>
</evidence>
<dbReference type="EC" id="2.7.13.3" evidence="3"/>
<evidence type="ECO:0000259" key="20">
    <source>
        <dbReference type="PROSITE" id="PS50110"/>
    </source>
</evidence>
<dbReference type="Gene3D" id="1.10.287.130">
    <property type="match status" value="1"/>
</dbReference>
<keyword evidence="18" id="KW-1133">Transmembrane helix</keyword>
<keyword evidence="13" id="KW-0131">Cell cycle</keyword>
<dbReference type="PANTHER" id="PTHR45339">
    <property type="entry name" value="HYBRID SIGNAL TRANSDUCTION HISTIDINE KINASE J"/>
    <property type="match status" value="1"/>
</dbReference>
<dbReference type="GO" id="GO:0016020">
    <property type="term" value="C:membrane"/>
    <property type="evidence" value="ECO:0007669"/>
    <property type="project" value="UniProtKB-SubCell"/>
</dbReference>
<feature type="domain" description="Response regulatory" evidence="20">
    <location>
        <begin position="545"/>
        <end position="661"/>
    </location>
</feature>
<evidence type="ECO:0000256" key="17">
    <source>
        <dbReference type="SAM" id="Coils"/>
    </source>
</evidence>
<evidence type="ECO:0000256" key="4">
    <source>
        <dbReference type="ARBA" id="ARBA00022553"/>
    </source>
</evidence>
<feature type="modified residue" description="4-aspartylphosphate" evidence="16">
    <location>
        <position position="594"/>
    </location>
</feature>
<dbReference type="InterPro" id="IPR001789">
    <property type="entry name" value="Sig_transdc_resp-reg_receiver"/>
</dbReference>
<keyword evidence="10" id="KW-0902">Two-component regulatory system</keyword>
<dbReference type="FunFam" id="3.30.565.10:FF:000010">
    <property type="entry name" value="Sensor histidine kinase RcsC"/>
    <property type="match status" value="1"/>
</dbReference>
<dbReference type="Pfam" id="PF00072">
    <property type="entry name" value="Response_reg"/>
    <property type="match status" value="1"/>
</dbReference>
<comment type="subcellular location">
    <subcellularLocation>
        <location evidence="2">Membrane</location>
    </subcellularLocation>
</comment>
<dbReference type="PRINTS" id="PR00344">
    <property type="entry name" value="BCTRLSENSOR"/>
</dbReference>
<dbReference type="InterPro" id="IPR004358">
    <property type="entry name" value="Sig_transdc_His_kin-like_C"/>
</dbReference>
<dbReference type="CDD" id="cd00082">
    <property type="entry name" value="HisKA"/>
    <property type="match status" value="1"/>
</dbReference>
<keyword evidence="9" id="KW-0067">ATP-binding</keyword>
<dbReference type="GO" id="GO:0000155">
    <property type="term" value="F:phosphorelay sensor kinase activity"/>
    <property type="evidence" value="ECO:0007669"/>
    <property type="project" value="InterPro"/>
</dbReference>
<evidence type="ECO:0000256" key="13">
    <source>
        <dbReference type="ARBA" id="ARBA00023306"/>
    </source>
</evidence>
<keyword evidence="7" id="KW-0547">Nucleotide-binding</keyword>
<comment type="function">
    <text evidence="14">Member of the two-component regulatory system BvgS/BvgA. Phosphorylates BvgA via a four-step phosphorelay in response to environmental signals.</text>
</comment>
<evidence type="ECO:0000256" key="2">
    <source>
        <dbReference type="ARBA" id="ARBA00004370"/>
    </source>
</evidence>
<proteinExistence type="predicted"/>
<name>A0A7X2IJN4_9BURK</name>
<dbReference type="PROSITE" id="PS50109">
    <property type="entry name" value="HIS_KIN"/>
    <property type="match status" value="1"/>
</dbReference>
<keyword evidence="6" id="KW-0732">Signal</keyword>
<dbReference type="FunFam" id="1.10.287.130:FF:000038">
    <property type="entry name" value="Sensory transduction histidine kinase"/>
    <property type="match status" value="1"/>
</dbReference>
<dbReference type="Pfam" id="PF02518">
    <property type="entry name" value="HATPase_c"/>
    <property type="match status" value="1"/>
</dbReference>
<evidence type="ECO:0000256" key="11">
    <source>
        <dbReference type="ARBA" id="ARBA00023026"/>
    </source>
</evidence>
<keyword evidence="22" id="KW-1185">Reference proteome</keyword>
<evidence type="ECO:0000256" key="7">
    <source>
        <dbReference type="ARBA" id="ARBA00022741"/>
    </source>
</evidence>
<dbReference type="SUPFAM" id="SSF52172">
    <property type="entry name" value="CheY-like"/>
    <property type="match status" value="1"/>
</dbReference>
<keyword evidence="5" id="KW-0808">Transferase</keyword>
<reference evidence="21 22" key="1">
    <citation type="submission" date="2019-11" db="EMBL/GenBank/DDBJ databases">
        <title>Novel species isolated from a subtropical stream in China.</title>
        <authorList>
            <person name="Lu H."/>
        </authorList>
    </citation>
    <scope>NUCLEOTIDE SEQUENCE [LARGE SCALE GENOMIC DNA]</scope>
    <source>
        <strain evidence="21 22">FT92W</strain>
    </source>
</reference>
<comment type="caution">
    <text evidence="21">The sequence shown here is derived from an EMBL/GenBank/DDBJ whole genome shotgun (WGS) entry which is preliminary data.</text>
</comment>
<dbReference type="SMART" id="SM00387">
    <property type="entry name" value="HATPase_c"/>
    <property type="match status" value="1"/>
</dbReference>
<dbReference type="EMBL" id="WKJJ01000002">
    <property type="protein sequence ID" value="MRV70748.1"/>
    <property type="molecule type" value="Genomic_DNA"/>
</dbReference>
<evidence type="ECO:0000313" key="21">
    <source>
        <dbReference type="EMBL" id="MRV70748.1"/>
    </source>
</evidence>
<gene>
    <name evidence="21" type="ORF">GJ700_03325</name>
</gene>
<comment type="catalytic activity">
    <reaction evidence="1">
        <text>ATP + protein L-histidine = ADP + protein N-phospho-L-histidine.</text>
        <dbReference type="EC" id="2.7.13.3"/>
    </reaction>
</comment>
<keyword evidence="4 16" id="KW-0597">Phosphoprotein</keyword>
<evidence type="ECO:0000256" key="3">
    <source>
        <dbReference type="ARBA" id="ARBA00012438"/>
    </source>
</evidence>
<evidence type="ECO:0000256" key="16">
    <source>
        <dbReference type="PROSITE-ProRule" id="PRU00169"/>
    </source>
</evidence>
<evidence type="ECO:0000256" key="10">
    <source>
        <dbReference type="ARBA" id="ARBA00023012"/>
    </source>
</evidence>
<feature type="domain" description="Histidine kinase" evidence="19">
    <location>
        <begin position="301"/>
        <end position="523"/>
    </location>
</feature>
<dbReference type="InterPro" id="IPR011006">
    <property type="entry name" value="CheY-like_superfamily"/>
</dbReference>
<keyword evidence="18" id="KW-0812">Transmembrane</keyword>
<dbReference type="InterPro" id="IPR005467">
    <property type="entry name" value="His_kinase_dom"/>
</dbReference>
<feature type="transmembrane region" description="Helical" evidence="18">
    <location>
        <begin position="45"/>
        <end position="63"/>
    </location>
</feature>
<evidence type="ECO:0000256" key="18">
    <source>
        <dbReference type="SAM" id="Phobius"/>
    </source>
</evidence>
<dbReference type="Gene3D" id="3.30.565.10">
    <property type="entry name" value="Histidine kinase-like ATPase, C-terminal domain"/>
    <property type="match status" value="1"/>
</dbReference>
<evidence type="ECO:0000256" key="15">
    <source>
        <dbReference type="ARBA" id="ARBA00070152"/>
    </source>
</evidence>
<evidence type="ECO:0000256" key="6">
    <source>
        <dbReference type="ARBA" id="ARBA00022729"/>
    </source>
</evidence>
<dbReference type="Pfam" id="PF00512">
    <property type="entry name" value="HisKA"/>
    <property type="match status" value="1"/>
</dbReference>
<dbReference type="InterPro" id="IPR003661">
    <property type="entry name" value="HisK_dim/P_dom"/>
</dbReference>
<evidence type="ECO:0000313" key="22">
    <source>
        <dbReference type="Proteomes" id="UP000446768"/>
    </source>
</evidence>
<dbReference type="SUPFAM" id="SSF47384">
    <property type="entry name" value="Homodimeric domain of signal transducing histidine kinase"/>
    <property type="match status" value="1"/>
</dbReference>
<dbReference type="SUPFAM" id="SSF55874">
    <property type="entry name" value="ATPase domain of HSP90 chaperone/DNA topoisomerase II/histidine kinase"/>
    <property type="match status" value="1"/>
</dbReference>
<sequence>MAGRRCAQVGRRHAPPYFRSETLMNRAHATAAYLNRLHVRQAARVLAVALALGALFSTIQIAIDLHNERQNVRATILQVLNSLSRPAGQAAFSVSPYLAEGVVDSLLKYQPIHTATLSTETGAVLAQRSRPLAPDRTAWLADWLTRGEREFKLPLYTPNLNEPVGYVTVQVDASVLASGVLARAGLTVLFDLLKNTGLALAVTVVFYYTLSRPLTALSRALAQAQQLRTATSLHVQLGRHADEEMHNLLAAANRFLENQVAARTDALRQQNEQLQRLNAEVQAARAEAESATQAKSRFLANMSHELRTPLNAILGYAQILDRDGGLSERQLRGITTIERSGSHLLALINDVLDLSRIEAAKFTLEPQAMALAAFIDGIGDIVRVKAEEKLLRFFCTLEPGLPAAVLCDEKRLRQVLLNLLGNAIKFTQAGHVSLRVQHRPHDVPGEARLRFTVHDSGVGMTAEELTRIFQPFEQAGDMGRRANGTGLGLAISAQIVALMGGHIDVQSSPREGSRFWFELVLPLASSPAATRMAPVIAGYEGARRSVLVIDDQEGNRAMLADLLEGLGFITWEAIDGQSGLDSMRRDLPDLVITDIAMPGIDGMELMRIVRADAALRHVPIIAVSASISMAGEAASLEAGANAFLPKPIDQPALLERIGACLRLRWTTAMAATPPEPPTDAPMLAPPPADIEQLYALAMTGNMRSIHRFATELATRDARYRPFATRLQALADGYQSRAILALAQHHLGLPS</sequence>
<dbReference type="InterPro" id="IPR003594">
    <property type="entry name" value="HATPase_dom"/>
</dbReference>
<dbReference type="SMART" id="SM00448">
    <property type="entry name" value="REC"/>
    <property type="match status" value="1"/>
</dbReference>
<organism evidence="21 22">
    <name type="scientific">Pseudoduganella rivuli</name>
    <dbReference type="NCBI Taxonomy" id="2666085"/>
    <lineage>
        <taxon>Bacteria</taxon>
        <taxon>Pseudomonadati</taxon>
        <taxon>Pseudomonadota</taxon>
        <taxon>Betaproteobacteria</taxon>
        <taxon>Burkholderiales</taxon>
        <taxon>Oxalobacteraceae</taxon>
        <taxon>Telluria group</taxon>
        <taxon>Pseudoduganella</taxon>
    </lineage>
</organism>
<keyword evidence="11" id="KW-0843">Virulence</keyword>
<dbReference type="AlphaFoldDB" id="A0A7X2IJN4"/>
<protein>
    <recommendedName>
        <fullName evidence="15">Virulence sensor protein BvgS</fullName>
        <ecNumber evidence="3">2.7.13.3</ecNumber>
    </recommendedName>
</protein>
<keyword evidence="12 18" id="KW-0472">Membrane</keyword>
<dbReference type="GO" id="GO:0005524">
    <property type="term" value="F:ATP binding"/>
    <property type="evidence" value="ECO:0007669"/>
    <property type="project" value="UniProtKB-KW"/>
</dbReference>
<dbReference type="PROSITE" id="PS50110">
    <property type="entry name" value="RESPONSE_REGULATORY"/>
    <property type="match status" value="1"/>
</dbReference>
<evidence type="ECO:0000256" key="14">
    <source>
        <dbReference type="ARBA" id="ARBA00058004"/>
    </source>
</evidence>